<dbReference type="GO" id="GO:0016075">
    <property type="term" value="P:rRNA catabolic process"/>
    <property type="evidence" value="ECO:0007669"/>
    <property type="project" value="TreeGrafter"/>
</dbReference>
<name>A0A370TMN8_9HELO</name>
<dbReference type="GeneID" id="43598985"/>
<comment type="similarity">
    <text evidence="2">Belongs to the RNase PH family.</text>
</comment>
<keyword evidence="4" id="KW-0271">Exosome</keyword>
<evidence type="ECO:0000313" key="7">
    <source>
        <dbReference type="EMBL" id="RDL36784.1"/>
    </source>
</evidence>
<dbReference type="OrthoDB" id="27298at2759"/>
<dbReference type="GO" id="GO:0071028">
    <property type="term" value="P:nuclear mRNA surveillance"/>
    <property type="evidence" value="ECO:0007669"/>
    <property type="project" value="TreeGrafter"/>
</dbReference>
<dbReference type="GO" id="GO:0003723">
    <property type="term" value="F:RNA binding"/>
    <property type="evidence" value="ECO:0007669"/>
    <property type="project" value="TreeGrafter"/>
</dbReference>
<dbReference type="SUPFAM" id="SSF54211">
    <property type="entry name" value="Ribosomal protein S5 domain 2-like"/>
    <property type="match status" value="1"/>
</dbReference>
<evidence type="ECO:0000256" key="4">
    <source>
        <dbReference type="ARBA" id="ARBA00022835"/>
    </source>
</evidence>
<evidence type="ECO:0000256" key="2">
    <source>
        <dbReference type="ARBA" id="ARBA00006678"/>
    </source>
</evidence>
<accession>A0A370TMN8</accession>
<evidence type="ECO:0000259" key="6">
    <source>
        <dbReference type="Pfam" id="PF01138"/>
    </source>
</evidence>
<dbReference type="SUPFAM" id="SSF55666">
    <property type="entry name" value="Ribonuclease PH domain 2-like"/>
    <property type="match status" value="1"/>
</dbReference>
<reference evidence="7 8" key="1">
    <citation type="journal article" date="2018" name="IMA Fungus">
        <title>IMA Genome-F 9: Draft genome sequence of Annulohypoxylon stygium, Aspergillus mulundensis, Berkeleyomyces basicola (syn. Thielaviopsis basicola), Ceratocystis smalleyi, two Cercospora beticola strains, Coleophoma cylindrospora, Fusarium fracticaudum, Phialophora cf. hyalina, and Morchella septimelata.</title>
        <authorList>
            <person name="Wingfield B.D."/>
            <person name="Bills G.F."/>
            <person name="Dong Y."/>
            <person name="Huang W."/>
            <person name="Nel W.J."/>
            <person name="Swalarsk-Parry B.S."/>
            <person name="Vaghefi N."/>
            <person name="Wilken P.M."/>
            <person name="An Z."/>
            <person name="de Beer Z.W."/>
            <person name="De Vos L."/>
            <person name="Chen L."/>
            <person name="Duong T.A."/>
            <person name="Gao Y."/>
            <person name="Hammerbacher A."/>
            <person name="Kikkert J.R."/>
            <person name="Li Y."/>
            <person name="Li H."/>
            <person name="Li K."/>
            <person name="Li Q."/>
            <person name="Liu X."/>
            <person name="Ma X."/>
            <person name="Naidoo K."/>
            <person name="Pethybridge S.J."/>
            <person name="Sun J."/>
            <person name="Steenkamp E.T."/>
            <person name="van der Nest M.A."/>
            <person name="van Wyk S."/>
            <person name="Wingfield M.J."/>
            <person name="Xiong C."/>
            <person name="Yue Q."/>
            <person name="Zhang X."/>
        </authorList>
    </citation>
    <scope>NUCLEOTIDE SEQUENCE [LARGE SCALE GENOMIC DNA]</scope>
    <source>
        <strain evidence="7 8">BP 5553</strain>
    </source>
</reference>
<dbReference type="CDD" id="cd11372">
    <property type="entry name" value="RNase_PH_RRP46"/>
    <property type="match status" value="1"/>
</dbReference>
<dbReference type="PANTHER" id="PTHR11953">
    <property type="entry name" value="EXOSOME COMPLEX COMPONENT"/>
    <property type="match status" value="1"/>
</dbReference>
<proteinExistence type="inferred from homology"/>
<dbReference type="GO" id="GO:0006364">
    <property type="term" value="P:rRNA processing"/>
    <property type="evidence" value="ECO:0007669"/>
    <property type="project" value="UniProtKB-KW"/>
</dbReference>
<dbReference type="PANTHER" id="PTHR11953:SF1">
    <property type="entry name" value="EXOSOME COMPLEX COMPONENT RRP46"/>
    <property type="match status" value="1"/>
</dbReference>
<dbReference type="InterPro" id="IPR050080">
    <property type="entry name" value="RNase_PH"/>
</dbReference>
<dbReference type="InterPro" id="IPR020568">
    <property type="entry name" value="Ribosomal_Su5_D2-typ_SF"/>
</dbReference>
<gene>
    <name evidence="7" type="ORF">BP5553_06136</name>
</gene>
<dbReference type="GO" id="GO:0005730">
    <property type="term" value="C:nucleolus"/>
    <property type="evidence" value="ECO:0007669"/>
    <property type="project" value="TreeGrafter"/>
</dbReference>
<comment type="subcellular location">
    <subcellularLocation>
        <location evidence="1">Nucleus</location>
    </subcellularLocation>
</comment>
<keyword evidence="3" id="KW-0698">rRNA processing</keyword>
<dbReference type="RefSeq" id="XP_031869440.1">
    <property type="nucleotide sequence ID" value="XM_032014759.1"/>
</dbReference>
<dbReference type="GO" id="GO:0071051">
    <property type="term" value="P:poly(A)-dependent snoRNA 3'-end processing"/>
    <property type="evidence" value="ECO:0007669"/>
    <property type="project" value="TreeGrafter"/>
</dbReference>
<dbReference type="EMBL" id="NPIC01000004">
    <property type="protein sequence ID" value="RDL36784.1"/>
    <property type="molecule type" value="Genomic_DNA"/>
</dbReference>
<sequence>MTNSASAEPSAILSHLHRTDGSATLSQNGYTVIGAVNGPIEVQRRDELPEEAAIDVIVRPAAGVGGTRERHLESILQSTLRQIILTHNFPRSLIQVTLQVTSTPENDTAGAKIVQAGSHLAILPTLLQTAVLTLLAASTPLAMIATSVLIAVNSEGESRNLIQNPNPEQVRSANSVHVLGFTSHGELLLSESEGSFTLDEWDEVYETAKALCSGEKTADDNFMQGVGLENNKGDMMMFIKSAMERKIAADLHYKV</sequence>
<dbReference type="GO" id="GO:0034475">
    <property type="term" value="P:U4 snRNA 3'-end processing"/>
    <property type="evidence" value="ECO:0007669"/>
    <property type="project" value="TreeGrafter"/>
</dbReference>
<dbReference type="InterPro" id="IPR027408">
    <property type="entry name" value="PNPase/RNase_PH_dom_sf"/>
</dbReference>
<dbReference type="GO" id="GO:0000176">
    <property type="term" value="C:nuclear exosome (RNase complex)"/>
    <property type="evidence" value="ECO:0007669"/>
    <property type="project" value="UniProtKB-ARBA"/>
</dbReference>
<protein>
    <recommendedName>
        <fullName evidence="6">Exoribonuclease phosphorolytic domain-containing protein</fullName>
    </recommendedName>
</protein>
<feature type="domain" description="Exoribonuclease phosphorolytic" evidence="6">
    <location>
        <begin position="14"/>
        <end position="125"/>
    </location>
</feature>
<dbReference type="Gene3D" id="3.30.230.70">
    <property type="entry name" value="GHMP Kinase, N-terminal domain"/>
    <property type="match status" value="1"/>
</dbReference>
<dbReference type="GO" id="GO:0000177">
    <property type="term" value="C:cytoplasmic exosome (RNase complex)"/>
    <property type="evidence" value="ECO:0007669"/>
    <property type="project" value="TreeGrafter"/>
</dbReference>
<dbReference type="AlphaFoldDB" id="A0A370TMN8"/>
<evidence type="ECO:0000313" key="8">
    <source>
        <dbReference type="Proteomes" id="UP000254866"/>
    </source>
</evidence>
<dbReference type="Pfam" id="PF01138">
    <property type="entry name" value="RNase_PH"/>
    <property type="match status" value="1"/>
</dbReference>
<organism evidence="7 8">
    <name type="scientific">Venustampulla echinocandica</name>
    <dbReference type="NCBI Taxonomy" id="2656787"/>
    <lineage>
        <taxon>Eukaryota</taxon>
        <taxon>Fungi</taxon>
        <taxon>Dikarya</taxon>
        <taxon>Ascomycota</taxon>
        <taxon>Pezizomycotina</taxon>
        <taxon>Leotiomycetes</taxon>
        <taxon>Helotiales</taxon>
        <taxon>Pleuroascaceae</taxon>
        <taxon>Venustampulla</taxon>
    </lineage>
</organism>
<evidence type="ECO:0000256" key="1">
    <source>
        <dbReference type="ARBA" id="ARBA00004123"/>
    </source>
</evidence>
<dbReference type="STRING" id="2656787.A0A370TMN8"/>
<keyword evidence="8" id="KW-1185">Reference proteome</keyword>
<dbReference type="Proteomes" id="UP000254866">
    <property type="component" value="Unassembled WGS sequence"/>
</dbReference>
<comment type="caution">
    <text evidence="7">The sequence shown here is derived from an EMBL/GenBank/DDBJ whole genome shotgun (WGS) entry which is preliminary data.</text>
</comment>
<evidence type="ECO:0000256" key="3">
    <source>
        <dbReference type="ARBA" id="ARBA00022552"/>
    </source>
</evidence>
<keyword evidence="5" id="KW-0539">Nucleus</keyword>
<dbReference type="InterPro" id="IPR001247">
    <property type="entry name" value="ExoRNase_PH_dom1"/>
</dbReference>
<dbReference type="InterPro" id="IPR036345">
    <property type="entry name" value="ExoRNase_PH_dom2_sf"/>
</dbReference>
<evidence type="ECO:0000256" key="5">
    <source>
        <dbReference type="ARBA" id="ARBA00023242"/>
    </source>
</evidence>